<name>A0A4T0UW98_9NEIS</name>
<dbReference type="Proteomes" id="UP000308891">
    <property type="component" value="Unassembled WGS sequence"/>
</dbReference>
<keyword evidence="2" id="KW-0378">Hydrolase</keyword>
<dbReference type="AlphaFoldDB" id="A0A4T0UW98"/>
<organism evidence="2 3">
    <name type="scientific">Crenobacter intestini</name>
    <dbReference type="NCBI Taxonomy" id="2563443"/>
    <lineage>
        <taxon>Bacteria</taxon>
        <taxon>Pseudomonadati</taxon>
        <taxon>Pseudomonadota</taxon>
        <taxon>Betaproteobacteria</taxon>
        <taxon>Neisseriales</taxon>
        <taxon>Neisseriaceae</taxon>
        <taxon>Crenobacter</taxon>
    </lineage>
</organism>
<gene>
    <name evidence="2" type="ORF">E5K04_08435</name>
</gene>
<dbReference type="EMBL" id="STGJ01000008">
    <property type="protein sequence ID" value="TIC83111.1"/>
    <property type="molecule type" value="Genomic_DNA"/>
</dbReference>
<comment type="caution">
    <text evidence="2">The sequence shown here is derived from an EMBL/GenBank/DDBJ whole genome shotgun (WGS) entry which is preliminary data.</text>
</comment>
<evidence type="ECO:0000259" key="1">
    <source>
        <dbReference type="Pfam" id="PF13472"/>
    </source>
</evidence>
<proteinExistence type="predicted"/>
<evidence type="ECO:0000313" key="2">
    <source>
        <dbReference type="EMBL" id="TIC83111.1"/>
    </source>
</evidence>
<accession>A0A4T0UW98</accession>
<dbReference type="Gene3D" id="3.40.50.1110">
    <property type="entry name" value="SGNH hydrolase"/>
    <property type="match status" value="1"/>
</dbReference>
<dbReference type="CDD" id="cd01836">
    <property type="entry name" value="FeeA_FeeB_like"/>
    <property type="match status" value="1"/>
</dbReference>
<dbReference type="GO" id="GO:0016788">
    <property type="term" value="F:hydrolase activity, acting on ester bonds"/>
    <property type="evidence" value="ECO:0007669"/>
    <property type="project" value="UniProtKB-ARBA"/>
</dbReference>
<dbReference type="SUPFAM" id="SSF52266">
    <property type="entry name" value="SGNH hydrolase"/>
    <property type="match status" value="1"/>
</dbReference>
<protein>
    <submittedName>
        <fullName evidence="2">SGNH/GDSL hydrolase family protein</fullName>
    </submittedName>
</protein>
<dbReference type="Pfam" id="PF13472">
    <property type="entry name" value="Lipase_GDSL_2"/>
    <property type="match status" value="1"/>
</dbReference>
<feature type="domain" description="SGNH hydrolase-type esterase" evidence="1">
    <location>
        <begin position="61"/>
        <end position="230"/>
    </location>
</feature>
<reference evidence="2 3" key="1">
    <citation type="submission" date="2019-04" db="EMBL/GenBank/DDBJ databases">
        <title>Crenobacter sp. nov.</title>
        <authorList>
            <person name="Shi S."/>
        </authorList>
    </citation>
    <scope>NUCLEOTIDE SEQUENCE [LARGE SCALE GENOMIC DNA]</scope>
    <source>
        <strain evidence="2 3">GY 70310</strain>
    </source>
</reference>
<dbReference type="InterPro" id="IPR036514">
    <property type="entry name" value="SGNH_hydro_sf"/>
</dbReference>
<dbReference type="InterPro" id="IPR013830">
    <property type="entry name" value="SGNH_hydro"/>
</dbReference>
<sequence>MGACARERARVRAPGWAYWPLAPLLAWQGKQVRQRTPKLAEPDGAREGEAGEGTPLSLLIVGDSSAAGVGVASQADALSGCLVAALAPGLRVRWQLRAKSGLTSEEMLAWLAVDPPARCEVAVSVLGVNDVISQQPLARFVQAQRALVARLQGLGARQVLLCALPPMQYFPALPAPLAGYLGARARRYDAALEALCAHLSDCRRVGFTGRLGPGWVASDGFHPGAECYRAWGGVLARSITDAWPQAPDTGTRRS</sequence>
<evidence type="ECO:0000313" key="3">
    <source>
        <dbReference type="Proteomes" id="UP000308891"/>
    </source>
</evidence>
<dbReference type="OrthoDB" id="9804395at2"/>
<keyword evidence="3" id="KW-1185">Reference proteome</keyword>